<feature type="compositionally biased region" description="Pro residues" evidence="1">
    <location>
        <begin position="256"/>
        <end position="265"/>
    </location>
</feature>
<feature type="compositionally biased region" description="Polar residues" evidence="1">
    <location>
        <begin position="301"/>
        <end position="312"/>
    </location>
</feature>
<keyword evidence="2" id="KW-0812">Transmembrane</keyword>
<dbReference type="OrthoDB" id="244068at2"/>
<reference evidence="3 4" key="1">
    <citation type="submission" date="2019-02" db="EMBL/GenBank/DDBJ databases">
        <title>Deep-cultivation of Planctomycetes and their phenomic and genomic characterization uncovers novel biology.</title>
        <authorList>
            <person name="Wiegand S."/>
            <person name="Jogler M."/>
            <person name="Boedeker C."/>
            <person name="Pinto D."/>
            <person name="Vollmers J."/>
            <person name="Rivas-Marin E."/>
            <person name="Kohn T."/>
            <person name="Peeters S.H."/>
            <person name="Heuer A."/>
            <person name="Rast P."/>
            <person name="Oberbeckmann S."/>
            <person name="Bunk B."/>
            <person name="Jeske O."/>
            <person name="Meyerdierks A."/>
            <person name="Storesund J.E."/>
            <person name="Kallscheuer N."/>
            <person name="Luecker S."/>
            <person name="Lage O.M."/>
            <person name="Pohl T."/>
            <person name="Merkel B.J."/>
            <person name="Hornburger P."/>
            <person name="Mueller R.-W."/>
            <person name="Bruemmer F."/>
            <person name="Labrenz M."/>
            <person name="Spormann A.M."/>
            <person name="Op Den Camp H."/>
            <person name="Overmann J."/>
            <person name="Amann R."/>
            <person name="Jetten M.S.M."/>
            <person name="Mascher T."/>
            <person name="Medema M.H."/>
            <person name="Devos D.P."/>
            <person name="Kaster A.-K."/>
            <person name="Ovreas L."/>
            <person name="Rohde M."/>
            <person name="Galperin M.Y."/>
            <person name="Jogler C."/>
        </authorList>
    </citation>
    <scope>NUCLEOTIDE SEQUENCE [LARGE SCALE GENOMIC DNA]</scope>
    <source>
        <strain evidence="3 4">Pla100</strain>
    </source>
</reference>
<dbReference type="EMBL" id="SJPM01000013">
    <property type="protein sequence ID" value="TWT91822.1"/>
    <property type="molecule type" value="Genomic_DNA"/>
</dbReference>
<organism evidence="3 4">
    <name type="scientific">Neorhodopirellula pilleata</name>
    <dbReference type="NCBI Taxonomy" id="2714738"/>
    <lineage>
        <taxon>Bacteria</taxon>
        <taxon>Pseudomonadati</taxon>
        <taxon>Planctomycetota</taxon>
        <taxon>Planctomycetia</taxon>
        <taxon>Pirellulales</taxon>
        <taxon>Pirellulaceae</taxon>
        <taxon>Neorhodopirellula</taxon>
    </lineage>
</organism>
<keyword evidence="2" id="KW-1133">Transmembrane helix</keyword>
<evidence type="ECO:0000256" key="2">
    <source>
        <dbReference type="SAM" id="Phobius"/>
    </source>
</evidence>
<sequence>MSGPSIQELLGLPSDVTHPNAYQLFGLELGESDQATIEDAINRRIASLKQAKTTVGQETWKRAAAAVVAAQQTLKDPQAKAELDASFGIIHEPDGLETPTNPPPMADPLASLLPPSANVSRSASVVAAQNEPAAVMPALPPTPGPNPAPPGPDFGVSALDPGMEAATATYPPNASGTPNEHTQHPATPIVRRRTPVRRRRSWGGLIFGTLVLGLLATIVGGMGYFYLKGPGNVAIVKTDDGYIINTGGTRDTTPVASPPQEPNSSPPASQSDGVMMTPPPVRGNPADSLSNDMRSDDPGMSTDSMGMTTGNPTMPEPMTPANQTPPANVPSDPPVTPEPTPAPAPSPTPTPPPATMNAPSPEEISMGQVAIDKALEAIRSADWESMKPLAEASESAAVTPEQKQLAETLYQFADLATFYQGAVQRAVSALTFGEEIQVTKTMKAMVHQVNENQLTINRGKDASGKPQLNTFPINQIPLIIAHALAPNQLDIDSPEGQAAMATYQAIGPFATAGRRNESIEILRGLEKVDGADPQRLADFLATLGG</sequence>
<evidence type="ECO:0000313" key="4">
    <source>
        <dbReference type="Proteomes" id="UP000316213"/>
    </source>
</evidence>
<keyword evidence="2" id="KW-0472">Membrane</keyword>
<feature type="compositionally biased region" description="Pro residues" evidence="1">
    <location>
        <begin position="327"/>
        <end position="354"/>
    </location>
</feature>
<name>A0A5C5ZW47_9BACT</name>
<feature type="compositionally biased region" description="Polar residues" evidence="1">
    <location>
        <begin position="246"/>
        <end position="255"/>
    </location>
</feature>
<feature type="region of interest" description="Disordered" evidence="1">
    <location>
        <begin position="246"/>
        <end position="361"/>
    </location>
</feature>
<keyword evidence="4" id="KW-1185">Reference proteome</keyword>
<evidence type="ECO:0000256" key="1">
    <source>
        <dbReference type="SAM" id="MobiDB-lite"/>
    </source>
</evidence>
<feature type="transmembrane region" description="Helical" evidence="2">
    <location>
        <begin position="202"/>
        <end position="227"/>
    </location>
</feature>
<evidence type="ECO:0000313" key="3">
    <source>
        <dbReference type="EMBL" id="TWT91822.1"/>
    </source>
</evidence>
<accession>A0A5C5ZW47</accession>
<dbReference type="AlphaFoldDB" id="A0A5C5ZW47"/>
<gene>
    <name evidence="3" type="ORF">Pla100_48600</name>
</gene>
<protein>
    <submittedName>
        <fullName evidence="3">Uncharacterized protein</fullName>
    </submittedName>
</protein>
<comment type="caution">
    <text evidence="3">The sequence shown here is derived from an EMBL/GenBank/DDBJ whole genome shotgun (WGS) entry which is preliminary data.</text>
</comment>
<proteinExistence type="predicted"/>
<dbReference type="RefSeq" id="WP_146580747.1">
    <property type="nucleotide sequence ID" value="NZ_SJPM01000013.1"/>
</dbReference>
<dbReference type="Proteomes" id="UP000316213">
    <property type="component" value="Unassembled WGS sequence"/>
</dbReference>